<dbReference type="Proteomes" id="UP000305131">
    <property type="component" value="Unassembled WGS sequence"/>
</dbReference>
<organism evidence="2 3">
    <name type="scientific">Xanthobacter autotrophicus</name>
    <dbReference type="NCBI Taxonomy" id="280"/>
    <lineage>
        <taxon>Bacteria</taxon>
        <taxon>Pseudomonadati</taxon>
        <taxon>Pseudomonadota</taxon>
        <taxon>Alphaproteobacteria</taxon>
        <taxon>Hyphomicrobiales</taxon>
        <taxon>Xanthobacteraceae</taxon>
        <taxon>Xanthobacter</taxon>
    </lineage>
</organism>
<dbReference type="GeneID" id="95773022"/>
<comment type="caution">
    <text evidence="2">The sequence shown here is derived from an EMBL/GenBank/DDBJ whole genome shotgun (WGS) entry which is preliminary data.</text>
</comment>
<evidence type="ECO:0008006" key="4">
    <source>
        <dbReference type="Google" id="ProtNLM"/>
    </source>
</evidence>
<feature type="transmembrane region" description="Helical" evidence="1">
    <location>
        <begin position="116"/>
        <end position="137"/>
    </location>
</feature>
<dbReference type="InterPro" id="IPR046161">
    <property type="entry name" value="DUF6163"/>
</dbReference>
<gene>
    <name evidence="2" type="ORF">FBQ73_06045</name>
</gene>
<keyword evidence="1" id="KW-1133">Transmembrane helix</keyword>
<keyword evidence="1" id="KW-0812">Transmembrane</keyword>
<dbReference type="OrthoDB" id="7843623at2"/>
<evidence type="ECO:0000313" key="3">
    <source>
        <dbReference type="Proteomes" id="UP000305131"/>
    </source>
</evidence>
<keyword evidence="1" id="KW-0472">Membrane</keyword>
<dbReference type="AlphaFoldDB" id="A0A6C1KKU6"/>
<protein>
    <recommendedName>
        <fullName evidence="4">DUF2127 domain-containing protein</fullName>
    </recommendedName>
</protein>
<proteinExistence type="predicted"/>
<name>A0A6C1KKU6_XANAU</name>
<sequence>MSHYDPIDASARAQWENLTPWRRRLFLFLRGVAAFLLIEGVIHWAVILGIGDGPDSRFEAMPMAAQAAIIWAAIVDPIAGVGLWLRAGWAVVLWLIATLAQVVLGAWAPAGMTRLLLFTLVELALVVAYAVLSIRAARESDQD</sequence>
<feature type="transmembrane region" description="Helical" evidence="1">
    <location>
        <begin position="27"/>
        <end position="51"/>
    </location>
</feature>
<evidence type="ECO:0000256" key="1">
    <source>
        <dbReference type="SAM" id="Phobius"/>
    </source>
</evidence>
<dbReference type="RefSeq" id="WP_138398586.1">
    <property type="nucleotide sequence ID" value="NZ_JBAFVI010000001.1"/>
</dbReference>
<dbReference type="EMBL" id="VAUP01000015">
    <property type="protein sequence ID" value="TLX43674.1"/>
    <property type="molecule type" value="Genomic_DNA"/>
</dbReference>
<feature type="transmembrane region" description="Helical" evidence="1">
    <location>
        <begin position="92"/>
        <end position="110"/>
    </location>
</feature>
<reference evidence="2 3" key="1">
    <citation type="submission" date="2019-05" db="EMBL/GenBank/DDBJ databases">
        <authorList>
            <person name="Zhou X."/>
        </authorList>
    </citation>
    <scope>NUCLEOTIDE SEQUENCE [LARGE SCALE GENOMIC DNA]</scope>
    <source>
        <strain evidence="2 3">DSM 432</strain>
    </source>
</reference>
<accession>A0A6C1KKU6</accession>
<dbReference type="Pfam" id="PF19660">
    <property type="entry name" value="DUF6163"/>
    <property type="match status" value="1"/>
</dbReference>
<feature type="transmembrane region" description="Helical" evidence="1">
    <location>
        <begin position="63"/>
        <end position="85"/>
    </location>
</feature>
<evidence type="ECO:0000313" key="2">
    <source>
        <dbReference type="EMBL" id="TLX43674.1"/>
    </source>
</evidence>